<dbReference type="InterPro" id="IPR036390">
    <property type="entry name" value="WH_DNA-bd_sf"/>
</dbReference>
<dbReference type="Gene3D" id="1.10.10.10">
    <property type="entry name" value="Winged helix-like DNA-binding domain superfamily/Winged helix DNA-binding domain"/>
    <property type="match status" value="1"/>
</dbReference>
<evidence type="ECO:0000256" key="3">
    <source>
        <dbReference type="ARBA" id="ARBA00023163"/>
    </source>
</evidence>
<dbReference type="InterPro" id="IPR036388">
    <property type="entry name" value="WH-like_DNA-bd_sf"/>
</dbReference>
<dbReference type="RefSeq" id="WP_142929492.1">
    <property type="nucleotide sequence ID" value="NZ_ML660107.1"/>
</dbReference>
<dbReference type="Gene3D" id="1.20.120.530">
    <property type="entry name" value="GntR ligand-binding domain-like"/>
    <property type="match status" value="1"/>
</dbReference>
<comment type="caution">
    <text evidence="5">The sequence shown here is derived from an EMBL/GenBank/DDBJ whole genome shotgun (WGS) entry which is preliminary data.</text>
</comment>
<keyword evidence="2" id="KW-0238">DNA-binding</keyword>
<dbReference type="SUPFAM" id="SSF48008">
    <property type="entry name" value="GntR ligand-binding domain-like"/>
    <property type="match status" value="1"/>
</dbReference>
<dbReference type="SMART" id="SM00895">
    <property type="entry name" value="FCD"/>
    <property type="match status" value="1"/>
</dbReference>
<gene>
    <name evidence="5" type="ORF">FKG94_23970</name>
</gene>
<keyword evidence="3" id="KW-0804">Transcription</keyword>
<dbReference type="Pfam" id="PF00392">
    <property type="entry name" value="GntR"/>
    <property type="match status" value="1"/>
</dbReference>
<dbReference type="PANTHER" id="PTHR43537:SF51">
    <property type="entry name" value="HTH-TYPE TRANSCRIPTIONAL REGULATOR LGOR-RELATED"/>
    <property type="match status" value="1"/>
</dbReference>
<name>A0A545ST60_9GAMM</name>
<dbReference type="InterPro" id="IPR008920">
    <property type="entry name" value="TF_FadR/GntR_C"/>
</dbReference>
<dbReference type="Pfam" id="PF07729">
    <property type="entry name" value="FCD"/>
    <property type="match status" value="1"/>
</dbReference>
<evidence type="ECO:0000313" key="5">
    <source>
        <dbReference type="EMBL" id="TQV68151.1"/>
    </source>
</evidence>
<proteinExistence type="predicted"/>
<keyword evidence="1" id="KW-0805">Transcription regulation</keyword>
<dbReference type="GO" id="GO:0003677">
    <property type="term" value="F:DNA binding"/>
    <property type="evidence" value="ECO:0007669"/>
    <property type="project" value="UniProtKB-KW"/>
</dbReference>
<organism evidence="5 6">
    <name type="scientific">Exilibacterium tricleocarpae</name>
    <dbReference type="NCBI Taxonomy" id="2591008"/>
    <lineage>
        <taxon>Bacteria</taxon>
        <taxon>Pseudomonadati</taxon>
        <taxon>Pseudomonadota</taxon>
        <taxon>Gammaproteobacteria</taxon>
        <taxon>Cellvibrionales</taxon>
        <taxon>Cellvibrionaceae</taxon>
        <taxon>Exilibacterium</taxon>
    </lineage>
</organism>
<dbReference type="InterPro" id="IPR011711">
    <property type="entry name" value="GntR_C"/>
</dbReference>
<evidence type="ECO:0000256" key="2">
    <source>
        <dbReference type="ARBA" id="ARBA00023125"/>
    </source>
</evidence>
<dbReference type="PANTHER" id="PTHR43537">
    <property type="entry name" value="TRANSCRIPTIONAL REGULATOR, GNTR FAMILY"/>
    <property type="match status" value="1"/>
</dbReference>
<accession>A0A545ST60</accession>
<dbReference type="PRINTS" id="PR00035">
    <property type="entry name" value="HTHGNTR"/>
</dbReference>
<dbReference type="OrthoDB" id="9799812at2"/>
<evidence type="ECO:0000313" key="6">
    <source>
        <dbReference type="Proteomes" id="UP000319732"/>
    </source>
</evidence>
<dbReference type="InterPro" id="IPR000524">
    <property type="entry name" value="Tscrpt_reg_HTH_GntR"/>
</dbReference>
<dbReference type="AlphaFoldDB" id="A0A545ST60"/>
<dbReference type="GO" id="GO:0003700">
    <property type="term" value="F:DNA-binding transcription factor activity"/>
    <property type="evidence" value="ECO:0007669"/>
    <property type="project" value="InterPro"/>
</dbReference>
<feature type="domain" description="HTH gntR-type" evidence="4">
    <location>
        <begin position="41"/>
        <end position="108"/>
    </location>
</feature>
<dbReference type="EMBL" id="VHSG01000029">
    <property type="protein sequence ID" value="TQV68151.1"/>
    <property type="molecule type" value="Genomic_DNA"/>
</dbReference>
<dbReference type="SUPFAM" id="SSF46785">
    <property type="entry name" value="Winged helix' DNA-binding domain"/>
    <property type="match status" value="1"/>
</dbReference>
<dbReference type="PROSITE" id="PS50949">
    <property type="entry name" value="HTH_GNTR"/>
    <property type="match status" value="1"/>
</dbReference>
<evidence type="ECO:0000259" key="4">
    <source>
        <dbReference type="PROSITE" id="PS50949"/>
    </source>
</evidence>
<reference evidence="5 6" key="1">
    <citation type="submission" date="2019-06" db="EMBL/GenBank/DDBJ databases">
        <title>Whole genome sequence for Cellvibrionaceae sp. R142.</title>
        <authorList>
            <person name="Wang G."/>
        </authorList>
    </citation>
    <scope>NUCLEOTIDE SEQUENCE [LARGE SCALE GENOMIC DNA]</scope>
    <source>
        <strain evidence="5 6">R142</strain>
    </source>
</reference>
<keyword evidence="6" id="KW-1185">Reference proteome</keyword>
<protein>
    <submittedName>
        <fullName evidence="5">GntR family transcriptional regulator</fullName>
    </submittedName>
</protein>
<sequence length="270" mass="29743">MAVVHSTITLGELFMDTLGAEPGQIFPPFDEGEKLKGSESLTQSQTALARLRNLILSAKVEAGSKLRAAALAEQLGVSRTPIRNALAVLESEGLVDYSSNCGYTAREFGLRDVLDAIEVRAGLEAMGVRILAERGFPEEMQNFALQQVKAGRDLLERGEWPAEAETAWYNHNYNFHRTLVLATNNRYLRNTITATLIIPTLGDSLKVSAFGIKGDFPSQDFEGVPGHIWESQVHHERLLKAIGNSDAVRAQNIMREHVLLSRDRVAAGFE</sequence>
<evidence type="ECO:0000256" key="1">
    <source>
        <dbReference type="ARBA" id="ARBA00023015"/>
    </source>
</evidence>
<dbReference type="SMART" id="SM00345">
    <property type="entry name" value="HTH_GNTR"/>
    <property type="match status" value="1"/>
</dbReference>
<dbReference type="Proteomes" id="UP000319732">
    <property type="component" value="Unassembled WGS sequence"/>
</dbReference>